<dbReference type="EMBL" id="DXCH01000284">
    <property type="protein sequence ID" value="HIZ08372.1"/>
    <property type="molecule type" value="Genomic_DNA"/>
</dbReference>
<dbReference type="InterPro" id="IPR013324">
    <property type="entry name" value="RNA_pol_sigma_r3/r4-like"/>
</dbReference>
<organism evidence="9 10">
    <name type="scientific">Candidatus Eubacterium avistercoris</name>
    <dbReference type="NCBI Taxonomy" id="2838567"/>
    <lineage>
        <taxon>Bacteria</taxon>
        <taxon>Bacillati</taxon>
        <taxon>Bacillota</taxon>
        <taxon>Clostridia</taxon>
        <taxon>Eubacteriales</taxon>
        <taxon>Eubacteriaceae</taxon>
        <taxon>Eubacterium</taxon>
    </lineage>
</organism>
<dbReference type="InterPro" id="IPR007624">
    <property type="entry name" value="RNA_pol_sigma70_r3"/>
</dbReference>
<gene>
    <name evidence="9" type="primary">sigG</name>
    <name evidence="9" type="ORF">IAA08_10625</name>
</gene>
<evidence type="ECO:0000256" key="3">
    <source>
        <dbReference type="ARBA" id="ARBA00023082"/>
    </source>
</evidence>
<dbReference type="CDD" id="cd06171">
    <property type="entry name" value="Sigma70_r4"/>
    <property type="match status" value="1"/>
</dbReference>
<dbReference type="InterPro" id="IPR007630">
    <property type="entry name" value="RNA_pol_sigma70_r4"/>
</dbReference>
<evidence type="ECO:0000259" key="8">
    <source>
        <dbReference type="PROSITE" id="PS00716"/>
    </source>
</evidence>
<dbReference type="PROSITE" id="PS00716">
    <property type="entry name" value="SIGMA70_2"/>
    <property type="match status" value="1"/>
</dbReference>
<keyword evidence="4 6" id="KW-0238">DNA-binding</keyword>
<dbReference type="Pfam" id="PF04542">
    <property type="entry name" value="Sigma70_r2"/>
    <property type="match status" value="1"/>
</dbReference>
<evidence type="ECO:0000256" key="5">
    <source>
        <dbReference type="ARBA" id="ARBA00023163"/>
    </source>
</evidence>
<dbReference type="GO" id="GO:0006352">
    <property type="term" value="P:DNA-templated transcription initiation"/>
    <property type="evidence" value="ECO:0007669"/>
    <property type="project" value="InterPro"/>
</dbReference>
<reference evidence="9" key="2">
    <citation type="submission" date="2021-04" db="EMBL/GenBank/DDBJ databases">
        <authorList>
            <person name="Gilroy R."/>
        </authorList>
    </citation>
    <scope>NUCLEOTIDE SEQUENCE</scope>
    <source>
        <strain evidence="9">CHK192-9172</strain>
    </source>
</reference>
<dbReference type="SUPFAM" id="SSF88659">
    <property type="entry name" value="Sigma3 and sigma4 domains of RNA polymerase sigma factors"/>
    <property type="match status" value="2"/>
</dbReference>
<keyword evidence="2 6" id="KW-0805">Transcription regulation</keyword>
<dbReference type="Gene3D" id="1.20.140.160">
    <property type="match status" value="1"/>
</dbReference>
<sequence length="260" mass="29857">MAAYKVEICGVNTSTLPILKEEEKASLFKRIKEGDRDAREEYIKGNLRLVLSVIRRFSGSSENVDDLFQIGCIGLIKSIDNFDPTMNVKFSTYAVPMIIGEIRRYLRDNNSVRVSRSMRDTAYKAIHAQEIMTRRNNQDPTLSEVAAEIGIPQEEIVFALDAIQSPVSLYDPIYTDGGDTLYVMDQISDKKNREDRWIRDLSLSDAMKRLSEREHRIIQLRFFEGKTQMEVANEIHISQAQVSRLEKAALKNMKQFLTVQ</sequence>
<evidence type="ECO:0000259" key="7">
    <source>
        <dbReference type="PROSITE" id="PS00715"/>
    </source>
</evidence>
<dbReference type="NCBIfam" id="TIGR02980">
    <property type="entry name" value="SigBFG"/>
    <property type="match status" value="1"/>
</dbReference>
<comment type="caution">
    <text evidence="9">The sequence shown here is derived from an EMBL/GenBank/DDBJ whole genome shotgun (WGS) entry which is preliminary data.</text>
</comment>
<protein>
    <recommendedName>
        <fullName evidence="6">RNA polymerase sigma factor</fullName>
    </recommendedName>
</protein>
<dbReference type="Proteomes" id="UP000824024">
    <property type="component" value="Unassembled WGS sequence"/>
</dbReference>
<evidence type="ECO:0000256" key="2">
    <source>
        <dbReference type="ARBA" id="ARBA00023015"/>
    </source>
</evidence>
<dbReference type="Gene3D" id="1.20.120.1810">
    <property type="match status" value="1"/>
</dbReference>
<evidence type="ECO:0000256" key="1">
    <source>
        <dbReference type="ARBA" id="ARBA00022969"/>
    </source>
</evidence>
<comment type="function">
    <text evidence="6">Sigma factors are initiation factors that promote the attachment of RNA polymerase to specific initiation sites and are then released.</text>
</comment>
<dbReference type="GO" id="GO:0030435">
    <property type="term" value="P:sporulation resulting in formation of a cellular spore"/>
    <property type="evidence" value="ECO:0007669"/>
    <property type="project" value="UniProtKB-KW"/>
</dbReference>
<name>A0A9D2D477_9FIRM</name>
<feature type="domain" description="RNA polymerase sigma-70" evidence="7">
    <location>
        <begin position="66"/>
        <end position="79"/>
    </location>
</feature>
<keyword evidence="5 6" id="KW-0804">Transcription</keyword>
<dbReference type="InterPro" id="IPR050239">
    <property type="entry name" value="Sigma-70_RNA_pol_init_factors"/>
</dbReference>
<dbReference type="PRINTS" id="PR00046">
    <property type="entry name" value="SIGMA70FCT"/>
</dbReference>
<dbReference type="NCBIfam" id="NF006071">
    <property type="entry name" value="PRK08215.1"/>
    <property type="match status" value="1"/>
</dbReference>
<dbReference type="InterPro" id="IPR007627">
    <property type="entry name" value="RNA_pol_sigma70_r2"/>
</dbReference>
<evidence type="ECO:0000256" key="4">
    <source>
        <dbReference type="ARBA" id="ARBA00023125"/>
    </source>
</evidence>
<dbReference type="PIRSF" id="PIRSF000770">
    <property type="entry name" value="RNA_pol_sigma-SigE/K"/>
    <property type="match status" value="1"/>
</dbReference>
<evidence type="ECO:0000313" key="9">
    <source>
        <dbReference type="EMBL" id="HIZ08372.1"/>
    </source>
</evidence>
<dbReference type="Pfam" id="PF04539">
    <property type="entry name" value="Sigma70_r3"/>
    <property type="match status" value="1"/>
</dbReference>
<proteinExistence type="inferred from homology"/>
<dbReference type="GO" id="GO:0003677">
    <property type="term" value="F:DNA binding"/>
    <property type="evidence" value="ECO:0007669"/>
    <property type="project" value="UniProtKB-KW"/>
</dbReference>
<dbReference type="NCBIfam" id="TIGR02937">
    <property type="entry name" value="sigma70-ECF"/>
    <property type="match status" value="1"/>
</dbReference>
<dbReference type="PANTHER" id="PTHR30603">
    <property type="entry name" value="RNA POLYMERASE SIGMA FACTOR RPO"/>
    <property type="match status" value="1"/>
</dbReference>
<dbReference type="SUPFAM" id="SSF88946">
    <property type="entry name" value="Sigma2 domain of RNA polymerase sigma factors"/>
    <property type="match status" value="1"/>
</dbReference>
<keyword evidence="3 6" id="KW-0731">Sigma factor</keyword>
<dbReference type="InterPro" id="IPR000943">
    <property type="entry name" value="RNA_pol_sigma70"/>
</dbReference>
<dbReference type="InterPro" id="IPR013325">
    <property type="entry name" value="RNA_pol_sigma_r2"/>
</dbReference>
<dbReference type="GO" id="GO:0016987">
    <property type="term" value="F:sigma factor activity"/>
    <property type="evidence" value="ECO:0007669"/>
    <property type="project" value="UniProtKB-KW"/>
</dbReference>
<dbReference type="AlphaFoldDB" id="A0A9D2D477"/>
<feature type="domain" description="RNA polymerase sigma-70" evidence="8">
    <location>
        <begin position="227"/>
        <end position="253"/>
    </location>
</feature>
<comment type="similarity">
    <text evidence="6">Belongs to the sigma-70 factor family.</text>
</comment>
<dbReference type="PANTHER" id="PTHR30603:SF17">
    <property type="entry name" value="RNA POLYMERASE SIGMA-G FACTOR"/>
    <property type="match status" value="1"/>
</dbReference>
<keyword evidence="1" id="KW-0749">Sporulation</keyword>
<dbReference type="InterPro" id="IPR014284">
    <property type="entry name" value="RNA_pol_sigma-70_dom"/>
</dbReference>
<accession>A0A9D2D477</accession>
<evidence type="ECO:0000313" key="10">
    <source>
        <dbReference type="Proteomes" id="UP000824024"/>
    </source>
</evidence>
<evidence type="ECO:0000256" key="6">
    <source>
        <dbReference type="RuleBase" id="RU362124"/>
    </source>
</evidence>
<dbReference type="InterPro" id="IPR014322">
    <property type="entry name" value="RNA_pol_sigma-B/F/G"/>
</dbReference>
<reference evidence="9" key="1">
    <citation type="journal article" date="2021" name="PeerJ">
        <title>Extensive microbial diversity within the chicken gut microbiome revealed by metagenomics and culture.</title>
        <authorList>
            <person name="Gilroy R."/>
            <person name="Ravi A."/>
            <person name="Getino M."/>
            <person name="Pursley I."/>
            <person name="Horton D.L."/>
            <person name="Alikhan N.F."/>
            <person name="Baker D."/>
            <person name="Gharbi K."/>
            <person name="Hall N."/>
            <person name="Watson M."/>
            <person name="Adriaenssens E.M."/>
            <person name="Foster-Nyarko E."/>
            <person name="Jarju S."/>
            <person name="Secka A."/>
            <person name="Antonio M."/>
            <person name="Oren A."/>
            <person name="Chaudhuri R.R."/>
            <person name="La Ragione R."/>
            <person name="Hildebrand F."/>
            <person name="Pallen M.J."/>
        </authorList>
    </citation>
    <scope>NUCLEOTIDE SEQUENCE</scope>
    <source>
        <strain evidence="9">CHK192-9172</strain>
    </source>
</reference>
<dbReference type="PROSITE" id="PS00715">
    <property type="entry name" value="SIGMA70_1"/>
    <property type="match status" value="1"/>
</dbReference>
<dbReference type="Pfam" id="PF04545">
    <property type="entry name" value="Sigma70_r4"/>
    <property type="match status" value="1"/>
</dbReference>